<dbReference type="GO" id="GO:0006605">
    <property type="term" value="P:protein targeting"/>
    <property type="evidence" value="ECO:0007669"/>
    <property type="project" value="InterPro"/>
</dbReference>
<dbReference type="Pfam" id="PF02064">
    <property type="entry name" value="MAS20"/>
    <property type="match status" value="1"/>
</dbReference>
<dbReference type="GO" id="GO:0016788">
    <property type="term" value="F:hydrolase activity, acting on ester bonds"/>
    <property type="evidence" value="ECO:0007669"/>
    <property type="project" value="InterPro"/>
</dbReference>
<evidence type="ECO:0000256" key="13">
    <source>
        <dbReference type="ARBA" id="ARBA00080405"/>
    </source>
</evidence>
<feature type="compositionally biased region" description="Basic and acidic residues" evidence="14">
    <location>
        <begin position="448"/>
        <end position="460"/>
    </location>
</feature>
<feature type="region of interest" description="Disordered" evidence="14">
    <location>
        <begin position="530"/>
        <end position="557"/>
    </location>
</feature>
<gene>
    <name evidence="15" type="ORF">BB558_001687</name>
</gene>
<evidence type="ECO:0000256" key="9">
    <source>
        <dbReference type="ARBA" id="ARBA00023136"/>
    </source>
</evidence>
<evidence type="ECO:0000256" key="5">
    <source>
        <dbReference type="ARBA" id="ARBA00022787"/>
    </source>
</evidence>
<evidence type="ECO:0000256" key="10">
    <source>
        <dbReference type="ARBA" id="ARBA00042705"/>
    </source>
</evidence>
<feature type="compositionally biased region" description="Low complexity" evidence="14">
    <location>
        <begin position="410"/>
        <end position="420"/>
    </location>
</feature>
<dbReference type="GO" id="GO:0016031">
    <property type="term" value="P:tRNA import into mitochondrion"/>
    <property type="evidence" value="ECO:0007669"/>
    <property type="project" value="TreeGrafter"/>
</dbReference>
<feature type="compositionally biased region" description="Low complexity" evidence="14">
    <location>
        <begin position="538"/>
        <end position="557"/>
    </location>
</feature>
<dbReference type="GO" id="GO:0008320">
    <property type="term" value="F:protein transmembrane transporter activity"/>
    <property type="evidence" value="ECO:0007669"/>
    <property type="project" value="TreeGrafter"/>
</dbReference>
<dbReference type="Gene3D" id="1.20.960.10">
    <property type="entry name" value="Mitochondrial outer membrane translocase complex, subunit Tom20 domain"/>
    <property type="match status" value="1"/>
</dbReference>
<evidence type="ECO:0000256" key="14">
    <source>
        <dbReference type="SAM" id="MobiDB-lite"/>
    </source>
</evidence>
<dbReference type="InterPro" id="IPR001087">
    <property type="entry name" value="GDSL"/>
</dbReference>
<comment type="similarity">
    <text evidence="2">Belongs to the Tom20 family.</text>
</comment>
<evidence type="ECO:0000313" key="16">
    <source>
        <dbReference type="Proteomes" id="UP000245591"/>
    </source>
</evidence>
<sequence>MFDFSKLVVIGDSNADTGNMLRLSGGASPAPFSFNGRYCDGPIWSDILSDLFNFHQVNLAYGGATINNDNIARNIKAPDGSIVQVPGAKQQILKYISQADLPSERKNNEKTLYSLFVGSNDFTSEIKPDAFLINNKLQIPEMAKQVLDCVELLVNELDAKHIIVFGLRPREDYPGIRLVLDKTQIESIRVSVLEFNAELQRLLQEFSKKRNSGNVFYYNIYKSMKQAFINPTKFGISANVDSTVSDVLKTQKTLDEKLMFWDSFHLSTRPHQIIAVKEKKKAKQQAEKAFIKTDITIGEKALELVKSLKDSKVPTNPEEREQFFMTQVSSGETLASKGPSEYDNAAKCFYQALKVYPNPVELIMIYQKTVPEQIFALVMSMMTQEVNLKKLRYFEVFPPSSMNVSALPNTQSQTSQSSPEESIEKKSSKKDRKSKKKGTASQTSVESNKNDIDVPRSLHSTKDFKTGETIFTEEPIISSLFFEHSSDHFCHNCSREIPNSQQPPVENPAQTVPSISIITPEVTETIEISKDISETDSDNQSSTNSSEITEITESQISAIEAEISIEDISLP</sequence>
<evidence type="ECO:0000256" key="1">
    <source>
        <dbReference type="ARBA" id="ARBA00004572"/>
    </source>
</evidence>
<evidence type="ECO:0000256" key="8">
    <source>
        <dbReference type="ARBA" id="ARBA00023128"/>
    </source>
</evidence>
<dbReference type="PANTHER" id="PTHR12430">
    <property type="entry name" value="MITOCHONDRIAL IMPORT RECEPTOR SUBUNIT TOM20"/>
    <property type="match status" value="1"/>
</dbReference>
<reference evidence="15 16" key="1">
    <citation type="journal article" date="2018" name="MBio">
        <title>Comparative Genomics Reveals the Core Gene Toolbox for the Fungus-Insect Symbiosis.</title>
        <authorList>
            <person name="Wang Y."/>
            <person name="Stata M."/>
            <person name="Wang W."/>
            <person name="Stajich J.E."/>
            <person name="White M.M."/>
            <person name="Moncalvo J.M."/>
        </authorList>
    </citation>
    <scope>NUCLEOTIDE SEQUENCE [LARGE SCALE GENOMIC DNA]</scope>
    <source>
        <strain evidence="15 16">AUS-126-30</strain>
    </source>
</reference>
<dbReference type="GO" id="GO:0030150">
    <property type="term" value="P:protein import into mitochondrial matrix"/>
    <property type="evidence" value="ECO:0007669"/>
    <property type="project" value="TreeGrafter"/>
</dbReference>
<dbReference type="GO" id="GO:0030943">
    <property type="term" value="F:mitochondrion targeting sequence binding"/>
    <property type="evidence" value="ECO:0007669"/>
    <property type="project" value="TreeGrafter"/>
</dbReference>
<dbReference type="FunFam" id="1.20.960.10:FF:000002">
    <property type="entry name" value="Mitochondrial import receptor subunit TOM20"/>
    <property type="match status" value="1"/>
</dbReference>
<keyword evidence="3" id="KW-0813">Transport</keyword>
<keyword evidence="16" id="KW-1185">Reference proteome</keyword>
<feature type="compositionally biased region" description="Basic residues" evidence="14">
    <location>
        <begin position="427"/>
        <end position="438"/>
    </location>
</feature>
<dbReference type="InterPro" id="IPR023392">
    <property type="entry name" value="Tom20_dom_sf"/>
</dbReference>
<proteinExistence type="inferred from homology"/>
<dbReference type="Gene3D" id="3.40.50.1110">
    <property type="entry name" value="SGNH hydrolase"/>
    <property type="match status" value="1"/>
</dbReference>
<comment type="subcellular location">
    <subcellularLocation>
        <location evidence="1">Mitochondrion outer membrane</location>
        <topology evidence="1">Single-pass membrane protein</topology>
    </subcellularLocation>
</comment>
<protein>
    <recommendedName>
        <fullName evidence="11">Mitochondrial import receptor subunit TOM20</fullName>
    </recommendedName>
    <alternativeName>
        <fullName evidence="10">Mitochondrial 20 kDa outer membrane protein</fullName>
    </alternativeName>
    <alternativeName>
        <fullName evidence="12">Mitochondrial import receptor subunit tom20</fullName>
    </alternativeName>
    <alternativeName>
        <fullName evidence="13">Translocase of outer membrane 20 kDa subunit</fullName>
    </alternativeName>
</protein>
<name>A0A2U1JAW1_SMIAN</name>
<dbReference type="PANTHER" id="PTHR12430:SF0">
    <property type="entry name" value="TRANSLOCASE OF OUTER MITOCHONDRIAL MEMBRANE 20"/>
    <property type="match status" value="1"/>
</dbReference>
<keyword evidence="5" id="KW-1000">Mitochondrion outer membrane</keyword>
<dbReference type="CDD" id="cd01846">
    <property type="entry name" value="fatty_acyltransferase_like"/>
    <property type="match status" value="1"/>
</dbReference>
<evidence type="ECO:0000313" key="15">
    <source>
        <dbReference type="EMBL" id="PWA02165.1"/>
    </source>
</evidence>
<feature type="non-terminal residue" evidence="15">
    <location>
        <position position="571"/>
    </location>
</feature>
<dbReference type="Proteomes" id="UP000245591">
    <property type="component" value="Unassembled WGS sequence"/>
</dbReference>
<evidence type="ECO:0000256" key="3">
    <source>
        <dbReference type="ARBA" id="ARBA00022448"/>
    </source>
</evidence>
<dbReference type="InterPro" id="IPR002056">
    <property type="entry name" value="MAS20"/>
</dbReference>
<keyword evidence="4" id="KW-0812">Transmembrane</keyword>
<evidence type="ECO:0000256" key="4">
    <source>
        <dbReference type="ARBA" id="ARBA00022692"/>
    </source>
</evidence>
<dbReference type="PRINTS" id="PR00351">
    <property type="entry name" value="OM20RECEPTOR"/>
</dbReference>
<dbReference type="Pfam" id="PF00657">
    <property type="entry name" value="Lipase_GDSL"/>
    <property type="match status" value="1"/>
</dbReference>
<keyword evidence="6" id="KW-0653">Protein transport</keyword>
<dbReference type="GO" id="GO:0006886">
    <property type="term" value="P:intracellular protein transport"/>
    <property type="evidence" value="ECO:0007669"/>
    <property type="project" value="InterPro"/>
</dbReference>
<keyword evidence="7" id="KW-1133">Transmembrane helix</keyword>
<keyword evidence="9" id="KW-0472">Membrane</keyword>
<dbReference type="AlphaFoldDB" id="A0A2U1JAW1"/>
<feature type="region of interest" description="Disordered" evidence="14">
    <location>
        <begin position="404"/>
        <end position="460"/>
    </location>
</feature>
<evidence type="ECO:0000256" key="12">
    <source>
        <dbReference type="ARBA" id="ARBA00073975"/>
    </source>
</evidence>
<dbReference type="InterPro" id="IPR036514">
    <property type="entry name" value="SGNH_hydro_sf"/>
</dbReference>
<organism evidence="15 16">
    <name type="scientific">Smittium angustum</name>
    <dbReference type="NCBI Taxonomy" id="133377"/>
    <lineage>
        <taxon>Eukaryota</taxon>
        <taxon>Fungi</taxon>
        <taxon>Fungi incertae sedis</taxon>
        <taxon>Zoopagomycota</taxon>
        <taxon>Kickxellomycotina</taxon>
        <taxon>Harpellomycetes</taxon>
        <taxon>Harpellales</taxon>
        <taxon>Legeriomycetaceae</taxon>
        <taxon>Smittium</taxon>
    </lineage>
</organism>
<evidence type="ECO:0000256" key="2">
    <source>
        <dbReference type="ARBA" id="ARBA00005792"/>
    </source>
</evidence>
<evidence type="ECO:0000256" key="7">
    <source>
        <dbReference type="ARBA" id="ARBA00022989"/>
    </source>
</evidence>
<accession>A0A2U1JAW1</accession>
<evidence type="ECO:0000256" key="11">
    <source>
        <dbReference type="ARBA" id="ARBA00068548"/>
    </source>
</evidence>
<dbReference type="GO" id="GO:0005742">
    <property type="term" value="C:mitochondrial outer membrane translocase complex"/>
    <property type="evidence" value="ECO:0007669"/>
    <property type="project" value="InterPro"/>
</dbReference>
<dbReference type="SUPFAM" id="SSF47157">
    <property type="entry name" value="Mitochondrial import receptor subunit Tom20"/>
    <property type="match status" value="1"/>
</dbReference>
<comment type="caution">
    <text evidence="15">The sequence shown here is derived from an EMBL/GenBank/DDBJ whole genome shotgun (WGS) entry which is preliminary data.</text>
</comment>
<keyword evidence="8" id="KW-0496">Mitochondrion</keyword>
<dbReference type="EMBL" id="MBFU01000101">
    <property type="protein sequence ID" value="PWA02165.1"/>
    <property type="molecule type" value="Genomic_DNA"/>
</dbReference>
<evidence type="ECO:0000256" key="6">
    <source>
        <dbReference type="ARBA" id="ARBA00022927"/>
    </source>
</evidence>
<dbReference type="SUPFAM" id="SSF52266">
    <property type="entry name" value="SGNH hydrolase"/>
    <property type="match status" value="1"/>
</dbReference>